<name>A0A6A6YWM3_9PEZI</name>
<gene>
    <name evidence="2 4" type="ORF">BDZ99DRAFT_461107</name>
</gene>
<dbReference type="GO" id="GO:0005762">
    <property type="term" value="C:mitochondrial large ribosomal subunit"/>
    <property type="evidence" value="ECO:0007669"/>
    <property type="project" value="TreeGrafter"/>
</dbReference>
<organism evidence="2">
    <name type="scientific">Mytilinidion resinicola</name>
    <dbReference type="NCBI Taxonomy" id="574789"/>
    <lineage>
        <taxon>Eukaryota</taxon>
        <taxon>Fungi</taxon>
        <taxon>Dikarya</taxon>
        <taxon>Ascomycota</taxon>
        <taxon>Pezizomycotina</taxon>
        <taxon>Dothideomycetes</taxon>
        <taxon>Pleosporomycetidae</taxon>
        <taxon>Mytilinidiales</taxon>
        <taxon>Mytilinidiaceae</taxon>
        <taxon>Mytilinidion</taxon>
    </lineage>
</organism>
<dbReference type="Proteomes" id="UP000504636">
    <property type="component" value="Unplaced"/>
</dbReference>
<evidence type="ECO:0000313" key="2">
    <source>
        <dbReference type="EMBL" id="KAF2812394.1"/>
    </source>
</evidence>
<sequence>MSALPLTRPMRPLSTKSASLFLPHLTTRHASSTRRHKKLNIIPPAPSYNLSATPNSTTHSRSAKPSPRAPSATHIIFNPPSAAPSPTITPPKFLPASDPRRALYSSFTAASTRSALQSRTPLTAATGTSLASQSLLPARPSANLPPPVRGSDTYEKKYHLTDADIAEIRKLRTEDPYTWTRWRLAEKFGCSQFFVSLVVKAPEKAAEVEASHQAARDRWGNRKRMADEDRKRRMASWGR</sequence>
<dbReference type="GeneID" id="54460433"/>
<dbReference type="GO" id="GO:0003735">
    <property type="term" value="F:structural constituent of ribosome"/>
    <property type="evidence" value="ECO:0007669"/>
    <property type="project" value="TreeGrafter"/>
</dbReference>
<dbReference type="EMBL" id="MU003697">
    <property type="protein sequence ID" value="KAF2812394.1"/>
    <property type="molecule type" value="Genomic_DNA"/>
</dbReference>
<feature type="region of interest" description="Disordered" evidence="1">
    <location>
        <begin position="26"/>
        <end position="95"/>
    </location>
</feature>
<dbReference type="PANTHER" id="PTHR28266:SF1">
    <property type="entry name" value="LARGE RIBOSOMAL SUBUNIT PROTEIN ML58"/>
    <property type="match status" value="1"/>
</dbReference>
<dbReference type="AlphaFoldDB" id="A0A6A6YWM3"/>
<keyword evidence="3" id="KW-1185">Reference proteome</keyword>
<evidence type="ECO:0000256" key="1">
    <source>
        <dbReference type="SAM" id="MobiDB-lite"/>
    </source>
</evidence>
<proteinExistence type="predicted"/>
<feature type="compositionally biased region" description="Pro residues" evidence="1">
    <location>
        <begin position="81"/>
        <end position="93"/>
    </location>
</feature>
<feature type="compositionally biased region" description="Basic and acidic residues" evidence="1">
    <location>
        <begin position="208"/>
        <end position="231"/>
    </location>
</feature>
<evidence type="ECO:0008006" key="5">
    <source>
        <dbReference type="Google" id="ProtNLM"/>
    </source>
</evidence>
<dbReference type="OrthoDB" id="6021263at2759"/>
<protein>
    <recommendedName>
        <fullName evidence="5">60S ribosomal protein L20</fullName>
    </recommendedName>
</protein>
<reference evidence="2 4" key="1">
    <citation type="journal article" date="2020" name="Stud. Mycol.">
        <title>101 Dothideomycetes genomes: a test case for predicting lifestyles and emergence of pathogens.</title>
        <authorList>
            <person name="Haridas S."/>
            <person name="Albert R."/>
            <person name="Binder M."/>
            <person name="Bloem J."/>
            <person name="Labutti K."/>
            <person name="Salamov A."/>
            <person name="Andreopoulos B."/>
            <person name="Baker S."/>
            <person name="Barry K."/>
            <person name="Bills G."/>
            <person name="Bluhm B."/>
            <person name="Cannon C."/>
            <person name="Castanera R."/>
            <person name="Culley D."/>
            <person name="Daum C."/>
            <person name="Ezra D."/>
            <person name="Gonzalez J."/>
            <person name="Henrissat B."/>
            <person name="Kuo A."/>
            <person name="Liang C."/>
            <person name="Lipzen A."/>
            <person name="Lutzoni F."/>
            <person name="Magnuson J."/>
            <person name="Mondo S."/>
            <person name="Nolan M."/>
            <person name="Ohm R."/>
            <person name="Pangilinan J."/>
            <person name="Park H.-J."/>
            <person name="Ramirez L."/>
            <person name="Alfaro M."/>
            <person name="Sun H."/>
            <person name="Tritt A."/>
            <person name="Yoshinaga Y."/>
            <person name="Zwiers L.-H."/>
            <person name="Turgeon B."/>
            <person name="Goodwin S."/>
            <person name="Spatafora J."/>
            <person name="Crous P."/>
            <person name="Grigoriev I."/>
        </authorList>
    </citation>
    <scope>NUCLEOTIDE SEQUENCE</scope>
    <source>
        <strain evidence="2 4">CBS 304.34</strain>
    </source>
</reference>
<reference evidence="4" key="3">
    <citation type="submission" date="2025-04" db="UniProtKB">
        <authorList>
            <consortium name="RefSeq"/>
        </authorList>
    </citation>
    <scope>IDENTIFICATION</scope>
    <source>
        <strain evidence="4">CBS 304.34</strain>
    </source>
</reference>
<feature type="compositionally biased region" description="Polar residues" evidence="1">
    <location>
        <begin position="125"/>
        <end position="135"/>
    </location>
</feature>
<reference evidence="4" key="2">
    <citation type="submission" date="2020-04" db="EMBL/GenBank/DDBJ databases">
        <authorList>
            <consortium name="NCBI Genome Project"/>
        </authorList>
    </citation>
    <scope>NUCLEOTIDE SEQUENCE</scope>
    <source>
        <strain evidence="4">CBS 304.34</strain>
    </source>
</reference>
<feature type="compositionally biased region" description="Low complexity" evidence="1">
    <location>
        <begin position="63"/>
        <end position="72"/>
    </location>
</feature>
<feature type="region of interest" description="Disordered" evidence="1">
    <location>
        <begin position="208"/>
        <end position="239"/>
    </location>
</feature>
<dbReference type="PANTHER" id="PTHR28266">
    <property type="entry name" value="54S RIBOSOMAL PROTEIN L20, MITOCHONDRIAL"/>
    <property type="match status" value="1"/>
</dbReference>
<evidence type="ECO:0000313" key="3">
    <source>
        <dbReference type="Proteomes" id="UP000504636"/>
    </source>
</evidence>
<feature type="compositionally biased region" description="Polar residues" evidence="1">
    <location>
        <begin position="48"/>
        <end position="59"/>
    </location>
</feature>
<dbReference type="RefSeq" id="XP_033579358.1">
    <property type="nucleotide sequence ID" value="XM_033719540.1"/>
</dbReference>
<dbReference type="Pfam" id="PF12824">
    <property type="entry name" value="MRP-L20"/>
    <property type="match status" value="1"/>
</dbReference>
<accession>A0A6A6YWM3</accession>
<feature type="region of interest" description="Disordered" evidence="1">
    <location>
        <begin position="125"/>
        <end position="153"/>
    </location>
</feature>
<evidence type="ECO:0000313" key="4">
    <source>
        <dbReference type="RefSeq" id="XP_033579358.1"/>
    </source>
</evidence>
<dbReference type="InterPro" id="IPR024388">
    <property type="entry name" value="Ribosomal_mL58"/>
</dbReference>